<dbReference type="EnsemblMetazoa" id="XM_016915877">
    <property type="protein sequence ID" value="XP_016771366"/>
    <property type="gene ID" value="LOC107965436"/>
</dbReference>
<accession>A0A7M7II57</accession>
<dbReference type="RefSeq" id="XP_016771366.1">
    <property type="nucleotide sequence ID" value="XM_016915877.2"/>
</dbReference>
<keyword evidence="1" id="KW-1133">Transmembrane helix</keyword>
<reference evidence="2" key="1">
    <citation type="submission" date="2021-01" db="UniProtKB">
        <authorList>
            <consortium name="EnsemblMetazoa"/>
        </authorList>
    </citation>
    <scope>IDENTIFICATION</scope>
    <source>
        <strain evidence="2">DH4</strain>
    </source>
</reference>
<sequence>MTILQPIFNILTICGCRMPSSCRTSYKRMLYILYATFVLLLLYSFCISQFLNVIINVRTADELCNSFYMFIASLLSCCKIVALLMNHKAIKIFRRKLEEEPCKPTNTKEVTIQKSFDKNIG</sequence>
<protein>
    <submittedName>
        <fullName evidence="4">Uncharacterized protein LOC107965436</fullName>
    </submittedName>
</protein>
<keyword evidence="1" id="KW-0472">Membrane</keyword>
<dbReference type="Proteomes" id="UP000005203">
    <property type="component" value="Linkage group LG13"/>
</dbReference>
<gene>
    <name evidence="4" type="primary">LOC107965436</name>
</gene>
<evidence type="ECO:0000313" key="2">
    <source>
        <dbReference type="EnsemblMetazoa" id="XP_016771366"/>
    </source>
</evidence>
<organism evidence="2">
    <name type="scientific">Apis mellifera</name>
    <name type="common">Honeybee</name>
    <dbReference type="NCBI Taxonomy" id="7460"/>
    <lineage>
        <taxon>Eukaryota</taxon>
        <taxon>Metazoa</taxon>
        <taxon>Ecdysozoa</taxon>
        <taxon>Arthropoda</taxon>
        <taxon>Hexapoda</taxon>
        <taxon>Insecta</taxon>
        <taxon>Pterygota</taxon>
        <taxon>Neoptera</taxon>
        <taxon>Endopterygota</taxon>
        <taxon>Hymenoptera</taxon>
        <taxon>Apocrita</taxon>
        <taxon>Aculeata</taxon>
        <taxon>Apoidea</taxon>
        <taxon>Anthophila</taxon>
        <taxon>Apidae</taxon>
        <taxon>Apis</taxon>
    </lineage>
</organism>
<evidence type="ECO:0000256" key="1">
    <source>
        <dbReference type="SAM" id="Phobius"/>
    </source>
</evidence>
<proteinExistence type="predicted"/>
<feature type="transmembrane region" description="Helical" evidence="1">
    <location>
        <begin position="31"/>
        <end position="55"/>
    </location>
</feature>
<keyword evidence="1" id="KW-0812">Transmembrane</keyword>
<evidence type="ECO:0000313" key="4">
    <source>
        <dbReference type="RefSeq" id="XP_016771366.1"/>
    </source>
</evidence>
<dbReference type="AlphaFoldDB" id="A0A7M7II57"/>
<dbReference type="KEGG" id="ame:107965436"/>
<name>A0A7M7II57_APIME</name>
<keyword evidence="3" id="KW-1185">Reference proteome</keyword>
<dbReference type="OrthoDB" id="6597368at2759"/>
<dbReference type="GeneID" id="107965436"/>
<accession>A0A8B7KPM6</accession>
<reference evidence="4" key="2">
    <citation type="submission" date="2025-04" db="UniProtKB">
        <authorList>
            <consortium name="RefSeq"/>
        </authorList>
    </citation>
    <scope>IDENTIFICATION</scope>
    <source>
        <strain evidence="4">DH4</strain>
        <tissue evidence="4">Whole body</tissue>
    </source>
</reference>
<feature type="transmembrane region" description="Helical" evidence="1">
    <location>
        <begin position="67"/>
        <end position="86"/>
    </location>
</feature>
<evidence type="ECO:0000313" key="3">
    <source>
        <dbReference type="Proteomes" id="UP000005203"/>
    </source>
</evidence>